<feature type="transmembrane region" description="Helical" evidence="1">
    <location>
        <begin position="174"/>
        <end position="192"/>
    </location>
</feature>
<feature type="transmembrane region" description="Helical" evidence="1">
    <location>
        <begin position="108"/>
        <end position="129"/>
    </location>
</feature>
<feature type="transmembrane region" description="Helical" evidence="1">
    <location>
        <begin position="141"/>
        <end position="167"/>
    </location>
</feature>
<dbReference type="AlphaFoldDB" id="Q23A19"/>
<evidence type="ECO:0000313" key="2">
    <source>
        <dbReference type="EMBL" id="EAR93344.2"/>
    </source>
</evidence>
<keyword evidence="1 2" id="KW-0812">Transmembrane</keyword>
<protein>
    <submittedName>
        <fullName evidence="2">Transmembrane protein, putative</fullName>
    </submittedName>
</protein>
<proteinExistence type="predicted"/>
<evidence type="ECO:0000256" key="1">
    <source>
        <dbReference type="SAM" id="Phobius"/>
    </source>
</evidence>
<gene>
    <name evidence="2" type="ORF">TTHERM_00884580</name>
</gene>
<dbReference type="Proteomes" id="UP000009168">
    <property type="component" value="Unassembled WGS sequence"/>
</dbReference>
<dbReference type="HOGENOM" id="CLU_302788_0_0_1"/>
<organism evidence="2 3">
    <name type="scientific">Tetrahymena thermophila (strain SB210)</name>
    <dbReference type="NCBI Taxonomy" id="312017"/>
    <lineage>
        <taxon>Eukaryota</taxon>
        <taxon>Sar</taxon>
        <taxon>Alveolata</taxon>
        <taxon>Ciliophora</taxon>
        <taxon>Intramacronucleata</taxon>
        <taxon>Oligohymenophorea</taxon>
        <taxon>Hymenostomatida</taxon>
        <taxon>Tetrahymenina</taxon>
        <taxon>Tetrahymenidae</taxon>
        <taxon>Tetrahymena</taxon>
    </lineage>
</organism>
<name>Q23A19_TETTS</name>
<keyword evidence="1" id="KW-0472">Membrane</keyword>
<evidence type="ECO:0000313" key="3">
    <source>
        <dbReference type="Proteomes" id="UP000009168"/>
    </source>
</evidence>
<keyword evidence="3" id="KW-1185">Reference proteome</keyword>
<reference evidence="3" key="1">
    <citation type="journal article" date="2006" name="PLoS Biol.">
        <title>Macronuclear genome sequence of the ciliate Tetrahymena thermophila, a model eukaryote.</title>
        <authorList>
            <person name="Eisen J.A."/>
            <person name="Coyne R.S."/>
            <person name="Wu M."/>
            <person name="Wu D."/>
            <person name="Thiagarajan M."/>
            <person name="Wortman J.R."/>
            <person name="Badger J.H."/>
            <person name="Ren Q."/>
            <person name="Amedeo P."/>
            <person name="Jones K.M."/>
            <person name="Tallon L.J."/>
            <person name="Delcher A.L."/>
            <person name="Salzberg S.L."/>
            <person name="Silva J.C."/>
            <person name="Haas B.J."/>
            <person name="Majoros W.H."/>
            <person name="Farzad M."/>
            <person name="Carlton J.M."/>
            <person name="Smith R.K. Jr."/>
            <person name="Garg J."/>
            <person name="Pearlman R.E."/>
            <person name="Karrer K.M."/>
            <person name="Sun L."/>
            <person name="Manning G."/>
            <person name="Elde N.C."/>
            <person name="Turkewitz A.P."/>
            <person name="Asai D.J."/>
            <person name="Wilkes D.E."/>
            <person name="Wang Y."/>
            <person name="Cai H."/>
            <person name="Collins K."/>
            <person name="Stewart B.A."/>
            <person name="Lee S.R."/>
            <person name="Wilamowska K."/>
            <person name="Weinberg Z."/>
            <person name="Ruzzo W.L."/>
            <person name="Wloga D."/>
            <person name="Gaertig J."/>
            <person name="Frankel J."/>
            <person name="Tsao C.-C."/>
            <person name="Gorovsky M.A."/>
            <person name="Keeling P.J."/>
            <person name="Waller R.F."/>
            <person name="Patron N.J."/>
            <person name="Cherry J.M."/>
            <person name="Stover N.A."/>
            <person name="Krieger C.J."/>
            <person name="del Toro C."/>
            <person name="Ryder H.F."/>
            <person name="Williamson S.C."/>
            <person name="Barbeau R.A."/>
            <person name="Hamilton E.P."/>
            <person name="Orias E."/>
        </authorList>
    </citation>
    <scope>NUCLEOTIDE SEQUENCE [LARGE SCALE GENOMIC DNA]</scope>
    <source>
        <strain evidence="3">SB210</strain>
    </source>
</reference>
<keyword evidence="1" id="KW-1133">Transmembrane helix</keyword>
<feature type="transmembrane region" description="Helical" evidence="1">
    <location>
        <begin position="59"/>
        <end position="76"/>
    </location>
</feature>
<sequence length="979" mass="114791">MPSNKMQSKDIKVKSIQELLRNCIDMKYYKKNQLSRYFLTYQNEELEERFLYNSQNFHLAKVLIIQSFVWNILLIITGSIDFWRIFQAAFDVIVILGYNLVSRRYKKYFILSKQLLVTYLICLQLTVSVPGWRSLMNGAAFIIWILVDYQNIVIESIGIMTSIIFAIVVLRMDWYIMGFFLFAGFILIGYRYSYDKQERLLFLALQNFQEWQKVVEKTMPAYFFVQSMCYRNFSMELYDQNKKFFNDFIKENQSNTGKAIKQELRNDIYLQFLKDVKIIGNYSRVKRFSTADTINQISSNSKSEDFQNLFSYLLQKHVEVYNWWLENVKNNKQIRKIEKPNCTFANLFKRLFFCNYRQKKIKYDEEQYPIGVINSPRNSQMPQSQQGIASKCDISINSTAGGRNSNQKQQNLTNESINVVFFNKKLDKNQYFKVNIVPLFLHEPFLSISFQDVSEFHLIKEKQIKEKGLGVINQQSQIFVSHQLESLEKILNGQTNKLLKQINKKLVFLKEILNLQQRNDKNKLELGSFQLNEILESLVNTFSNIKQLNVDKKLLTQQNQQLEAYPQNLNISKQNSKRIQSSENQQFLKLKGLVTSLSCSDLQNYDENIEVFSIKNSDRLQFKIDNESIALPEFGKDGFINYERKKISNRIIPNINNVKTICELQHSQNQLIQTSQTNQSKINENKKMFKNSETEHEQNLITSNNKIQQNRHENHNEDTQNCSQTEYSIYQNNQYASLGVNKKDDTLNQTQGQNISNINFSFENLNNNNPHGAIHNQTTQLADYSFRGESPTYLFPKKLMAQKFLKQLGDNQINEKSDKIKGMSNSIIISEQTSFINSPITIYDRLCQKSNKFYAQLNLTKSFTIYNDISLMKQVLVSLASSYGHNEICLTVSQVQTQFYKSIKFQFEHDKCMMNLIENPSNTVQLGQILGVKGSKYDQLKNKLIENVNLIISQISPNKFKFNGNKLEVEFFYLEENYK</sequence>
<dbReference type="EMBL" id="GG662856">
    <property type="protein sequence ID" value="EAR93344.2"/>
    <property type="molecule type" value="Genomic_DNA"/>
</dbReference>
<dbReference type="KEGG" id="tet:TTHERM_00884580"/>
<dbReference type="InParanoid" id="Q23A19"/>
<feature type="transmembrane region" description="Helical" evidence="1">
    <location>
        <begin position="82"/>
        <end position="101"/>
    </location>
</feature>
<dbReference type="GeneID" id="7827003"/>
<dbReference type="RefSeq" id="XP_001013589.2">
    <property type="nucleotide sequence ID" value="XM_001013589.3"/>
</dbReference>
<accession>Q23A19</accession>